<accession>A0AAF3F3D7</accession>
<dbReference type="AlphaFoldDB" id="A0AAF3F3D7"/>
<name>A0AAF3F3D7_9BILA</name>
<feature type="compositionally biased region" description="Basic and acidic residues" evidence="1">
    <location>
        <begin position="158"/>
        <end position="178"/>
    </location>
</feature>
<keyword evidence="2" id="KW-1185">Reference proteome</keyword>
<evidence type="ECO:0000313" key="3">
    <source>
        <dbReference type="WBParaSite" id="MBELARI_LOCUS20868"/>
    </source>
</evidence>
<evidence type="ECO:0000256" key="1">
    <source>
        <dbReference type="SAM" id="MobiDB-lite"/>
    </source>
</evidence>
<dbReference type="WBParaSite" id="MBELARI_LOCUS20868">
    <property type="protein sequence ID" value="MBELARI_LOCUS20868"/>
    <property type="gene ID" value="MBELARI_LOCUS20868"/>
</dbReference>
<reference evidence="3" key="1">
    <citation type="submission" date="2024-02" db="UniProtKB">
        <authorList>
            <consortium name="WormBaseParasite"/>
        </authorList>
    </citation>
    <scope>IDENTIFICATION</scope>
</reference>
<feature type="compositionally biased region" description="Basic and acidic residues" evidence="1">
    <location>
        <begin position="191"/>
        <end position="201"/>
    </location>
</feature>
<evidence type="ECO:0000313" key="2">
    <source>
        <dbReference type="Proteomes" id="UP000887575"/>
    </source>
</evidence>
<protein>
    <submittedName>
        <fullName evidence="3">Uncharacterized protein</fullName>
    </submittedName>
</protein>
<proteinExistence type="predicted"/>
<organism evidence="2 3">
    <name type="scientific">Mesorhabditis belari</name>
    <dbReference type="NCBI Taxonomy" id="2138241"/>
    <lineage>
        <taxon>Eukaryota</taxon>
        <taxon>Metazoa</taxon>
        <taxon>Ecdysozoa</taxon>
        <taxon>Nematoda</taxon>
        <taxon>Chromadorea</taxon>
        <taxon>Rhabditida</taxon>
        <taxon>Rhabditina</taxon>
        <taxon>Rhabditomorpha</taxon>
        <taxon>Rhabditoidea</taxon>
        <taxon>Rhabditidae</taxon>
        <taxon>Mesorhabditinae</taxon>
        <taxon>Mesorhabditis</taxon>
    </lineage>
</organism>
<sequence>MTALAPTTPPTPNKAQSSSESFKITMEHFKRKNIEEVIKAVQDGYRDDVELNLPPARQSKSEENIHKSGSMICNSTLMSKKYEVVEQQLQQEQAQVINPEDLKKLSMEQIRAKVTDAGSIGEDADFGKASRSGSECQMKELNKLVMMLPVAQSYMEAEKKLDEKDKSKKSDGKEEKKIATKSPTSANIPRLSDRAKKPPSL</sequence>
<feature type="region of interest" description="Disordered" evidence="1">
    <location>
        <begin position="1"/>
        <end position="20"/>
    </location>
</feature>
<feature type="region of interest" description="Disordered" evidence="1">
    <location>
        <begin position="158"/>
        <end position="201"/>
    </location>
</feature>
<dbReference type="Proteomes" id="UP000887575">
    <property type="component" value="Unassembled WGS sequence"/>
</dbReference>